<keyword evidence="8 9" id="KW-0289">Folate biosynthesis</keyword>
<comment type="pathway">
    <text evidence="9">Cofactor biosynthesis; tetrahydrofolate biosynthesis; 2-amino-4-hydroxy-6-hydroxymethyl-7,8-dihydropteridine diphosphate from 7,8-dihydroneopterin triphosphate: step 3/4.</text>
</comment>
<evidence type="ECO:0000256" key="4">
    <source>
        <dbReference type="ARBA" id="ARBA00022679"/>
    </source>
</evidence>
<evidence type="ECO:0000256" key="8">
    <source>
        <dbReference type="ARBA" id="ARBA00022909"/>
    </source>
</evidence>
<keyword evidence="6" id="KW-0418">Kinase</keyword>
<organism evidence="11 12">
    <name type="scientific">Anaerostipes amylophilus</name>
    <dbReference type="NCBI Taxonomy" id="2981779"/>
    <lineage>
        <taxon>Bacteria</taxon>
        <taxon>Bacillati</taxon>
        <taxon>Bacillota</taxon>
        <taxon>Clostridia</taxon>
        <taxon>Lachnospirales</taxon>
        <taxon>Lachnospiraceae</taxon>
        <taxon>Anaerostipes</taxon>
    </lineage>
</organism>
<dbReference type="EC" id="2.7.6.3" evidence="9"/>
<accession>A0ABV1IUW4</accession>
<dbReference type="CDD" id="cd00483">
    <property type="entry name" value="HPPK"/>
    <property type="match status" value="1"/>
</dbReference>
<dbReference type="SUPFAM" id="SSF55620">
    <property type="entry name" value="Tetrahydrobiopterin biosynthesis enzymes-like"/>
    <property type="match status" value="1"/>
</dbReference>
<comment type="pathway">
    <text evidence="2">Cofactor biosynthesis; tetrahydrofolate biosynthesis; 2-amino-4-hydroxy-6-hydroxymethyl-7,8-dihydropteridine diphosphate from 7,8-dihydroneopterin triphosphate: step 4/4.</text>
</comment>
<dbReference type="SMART" id="SM00905">
    <property type="entry name" value="FolB"/>
    <property type="match status" value="1"/>
</dbReference>
<evidence type="ECO:0000256" key="9">
    <source>
        <dbReference type="RuleBase" id="RU362079"/>
    </source>
</evidence>
<keyword evidence="7" id="KW-0067">ATP-binding</keyword>
<dbReference type="PROSITE" id="PS00794">
    <property type="entry name" value="HPPK"/>
    <property type="match status" value="1"/>
</dbReference>
<evidence type="ECO:0000256" key="5">
    <source>
        <dbReference type="ARBA" id="ARBA00022741"/>
    </source>
</evidence>
<dbReference type="Gene3D" id="3.30.1130.10">
    <property type="match status" value="1"/>
</dbReference>
<dbReference type="NCBIfam" id="TIGR00525">
    <property type="entry name" value="folB"/>
    <property type="match status" value="1"/>
</dbReference>
<dbReference type="InterPro" id="IPR006156">
    <property type="entry name" value="Dihydroneopterin_aldolase"/>
</dbReference>
<dbReference type="GO" id="GO:0003848">
    <property type="term" value="F:2-amino-4-hydroxy-6-hydroxymethyldihydropteridine diphosphokinase activity"/>
    <property type="evidence" value="ECO:0007669"/>
    <property type="project" value="UniProtKB-EC"/>
</dbReference>
<comment type="similarity">
    <text evidence="9">Belongs to the DHNA family.</text>
</comment>
<dbReference type="SUPFAM" id="SSF55083">
    <property type="entry name" value="6-hydroxymethyl-7,8-dihydropterin pyrophosphokinase, HPPK"/>
    <property type="match status" value="1"/>
</dbReference>
<dbReference type="InterPro" id="IPR035907">
    <property type="entry name" value="Hppk_sf"/>
</dbReference>
<reference evidence="11 12" key="1">
    <citation type="submission" date="2024-04" db="EMBL/GenBank/DDBJ databases">
        <title>Human intestinal bacterial collection.</title>
        <authorList>
            <person name="Pauvert C."/>
            <person name="Hitch T.C.A."/>
            <person name="Clavel T."/>
        </authorList>
    </citation>
    <scope>NUCLEOTIDE SEQUENCE [LARGE SCALE GENOMIC DNA]</scope>
    <source>
        <strain evidence="11 12">CLA-AA-H249</strain>
    </source>
</reference>
<dbReference type="RefSeq" id="WP_055196781.1">
    <property type="nucleotide sequence ID" value="NZ_JAOQJG010000003.1"/>
</dbReference>
<dbReference type="Proteomes" id="UP001482154">
    <property type="component" value="Unassembled WGS sequence"/>
</dbReference>
<evidence type="ECO:0000256" key="3">
    <source>
        <dbReference type="ARBA" id="ARBA00009640"/>
    </source>
</evidence>
<dbReference type="Gene3D" id="3.30.70.560">
    <property type="entry name" value="7,8-Dihydro-6-hydroxymethylpterin-pyrophosphokinase HPPK"/>
    <property type="match status" value="1"/>
</dbReference>
<evidence type="ECO:0000256" key="1">
    <source>
        <dbReference type="ARBA" id="ARBA00000198"/>
    </source>
</evidence>
<keyword evidence="12" id="KW-1185">Reference proteome</keyword>
<keyword evidence="5" id="KW-0547">Nucleotide-binding</keyword>
<comment type="catalytic activity">
    <reaction evidence="9">
        <text>7,8-dihydroneopterin = 6-hydroxymethyl-7,8-dihydropterin + glycolaldehyde</text>
        <dbReference type="Rhea" id="RHEA:10540"/>
        <dbReference type="ChEBI" id="CHEBI:17001"/>
        <dbReference type="ChEBI" id="CHEBI:17071"/>
        <dbReference type="ChEBI" id="CHEBI:44841"/>
        <dbReference type="EC" id="4.1.2.25"/>
    </reaction>
</comment>
<dbReference type="NCBIfam" id="TIGR01498">
    <property type="entry name" value="folK"/>
    <property type="match status" value="1"/>
</dbReference>
<keyword evidence="4 11" id="KW-0808">Transferase</keyword>
<dbReference type="PANTHER" id="PTHR43071:SF1">
    <property type="entry name" value="2-AMINO-4-HYDROXY-6-HYDROXYMETHYLDIHYDROPTERIDINE PYROPHOSPHOKINASE"/>
    <property type="match status" value="1"/>
</dbReference>
<dbReference type="CDD" id="cd00534">
    <property type="entry name" value="DHNA_DHNTPE"/>
    <property type="match status" value="1"/>
</dbReference>
<dbReference type="InterPro" id="IPR000550">
    <property type="entry name" value="Hppk"/>
</dbReference>
<dbReference type="NCBIfam" id="TIGR00526">
    <property type="entry name" value="folB_dom"/>
    <property type="match status" value="1"/>
</dbReference>
<dbReference type="EMBL" id="JBBNIN010000009">
    <property type="protein sequence ID" value="MEQ2711009.1"/>
    <property type="molecule type" value="Genomic_DNA"/>
</dbReference>
<dbReference type="InterPro" id="IPR006157">
    <property type="entry name" value="FolB_dom"/>
</dbReference>
<dbReference type="PANTHER" id="PTHR43071">
    <property type="entry name" value="2-AMINO-4-HYDROXY-6-HYDROXYMETHYLDIHYDROPTERIDINE PYROPHOSPHOKINASE"/>
    <property type="match status" value="1"/>
</dbReference>
<dbReference type="Pfam" id="PF02152">
    <property type="entry name" value="FolB"/>
    <property type="match status" value="1"/>
</dbReference>
<evidence type="ECO:0000256" key="6">
    <source>
        <dbReference type="ARBA" id="ARBA00022777"/>
    </source>
</evidence>
<dbReference type="Pfam" id="PF01288">
    <property type="entry name" value="HPPK"/>
    <property type="match status" value="1"/>
</dbReference>
<dbReference type="InterPro" id="IPR043133">
    <property type="entry name" value="GTP-CH-I_C/QueF"/>
</dbReference>
<gene>
    <name evidence="11" type="primary">folK</name>
    <name evidence="11" type="ORF">AAAU51_07480</name>
</gene>
<proteinExistence type="inferred from homology"/>
<comment type="catalytic activity">
    <reaction evidence="1">
        <text>6-hydroxymethyl-7,8-dihydropterin + ATP = (7,8-dihydropterin-6-yl)methyl diphosphate + AMP + H(+)</text>
        <dbReference type="Rhea" id="RHEA:11412"/>
        <dbReference type="ChEBI" id="CHEBI:15378"/>
        <dbReference type="ChEBI" id="CHEBI:30616"/>
        <dbReference type="ChEBI" id="CHEBI:44841"/>
        <dbReference type="ChEBI" id="CHEBI:72950"/>
        <dbReference type="ChEBI" id="CHEBI:456215"/>
        <dbReference type="EC" id="2.7.6.3"/>
    </reaction>
</comment>
<evidence type="ECO:0000313" key="12">
    <source>
        <dbReference type="Proteomes" id="UP001482154"/>
    </source>
</evidence>
<comment type="similarity">
    <text evidence="3">In the N-terminal section; belongs to the DHNA family.</text>
</comment>
<evidence type="ECO:0000259" key="10">
    <source>
        <dbReference type="PROSITE" id="PS00794"/>
    </source>
</evidence>
<feature type="domain" description="7,8-dihydro-6-hydroxymethylpterin-pyrophosphokinase" evidence="10">
    <location>
        <begin position="206"/>
        <end position="217"/>
    </location>
</feature>
<dbReference type="EC" id="4.1.2.25" evidence="9"/>
<comment type="caution">
    <text evidence="11">The sequence shown here is derived from an EMBL/GenBank/DDBJ whole genome shotgun (WGS) entry which is preliminary data.</text>
</comment>
<keyword evidence="9" id="KW-0456">Lyase</keyword>
<sequence>MDQIIIKDLEVYANHGLYKEEKVLGQKFLVSAVLYVDTKLAGVSDQMEFSVDYGKVCRVIKDILTENDFNLIECVAETVAKKLLLKFPLVRKLEIEVKKPWAPIGLPLDYVSVKIKRGWHRAYIGVGSNMGDRMEYINQAIDAIEAQDDTKVVHVSSLIETKPYGGVKQDDFLNGCIAIDTLKEPEELLDFLMDVEAQAGRVRTIHWGPRTLDLDILMYDDLVMNERKLTIPHKEMHKRLFVLEPLEEIAPYLMHPLLGKTVTQLKEMIKEEQ</sequence>
<evidence type="ECO:0000313" key="11">
    <source>
        <dbReference type="EMBL" id="MEQ2711009.1"/>
    </source>
</evidence>
<evidence type="ECO:0000256" key="2">
    <source>
        <dbReference type="ARBA" id="ARBA00005051"/>
    </source>
</evidence>
<protein>
    <recommendedName>
        <fullName evidence="9">Bifunctional folate synthesis protein</fullName>
    </recommendedName>
    <domain>
        <recommendedName>
            <fullName evidence="9">Dihydroneopterin aldolase</fullName>
            <shortName evidence="9">DHNA</shortName>
            <ecNumber evidence="9">4.1.2.25</ecNumber>
        </recommendedName>
        <alternativeName>
            <fullName evidence="9">7,8-dihydroneopterin aldolase</fullName>
        </alternativeName>
    </domain>
    <domain>
        <recommendedName>
            <fullName evidence="9">2-amino-4-hydroxy-6-hydroxymethyldihydropteridine pyrophosphokinase</fullName>
            <ecNumber evidence="9">2.7.6.3</ecNumber>
        </recommendedName>
        <alternativeName>
            <fullName evidence="9">6-hydroxymethyl-7,8-dihydropterin pyrophosphokinase</fullName>
            <shortName evidence="9">PPPK</shortName>
        </alternativeName>
        <alternativeName>
            <fullName evidence="9">7,8-dihydro-6-hydroxymethylpterin pyrophosphokinase</fullName>
            <shortName evidence="9">HPPK</shortName>
        </alternativeName>
    </domain>
</protein>
<name>A0ABV1IUW4_9FIRM</name>
<evidence type="ECO:0000256" key="7">
    <source>
        <dbReference type="ARBA" id="ARBA00022840"/>
    </source>
</evidence>
<comment type="function">
    <text evidence="9">Catalyzes the conversion of 7,8-dihydroneopterin to 6-hydroxymethyl-7,8-dihydropterin.</text>
</comment>